<dbReference type="AlphaFoldDB" id="A0A1L9TV28"/>
<dbReference type="STRING" id="1036612.A0A1L9TV28"/>
<dbReference type="OrthoDB" id="4363600at2759"/>
<dbReference type="GeneID" id="63761647"/>
<protein>
    <submittedName>
        <fullName evidence="2">Uncharacterized protein</fullName>
    </submittedName>
</protein>
<name>A0A1L9TV28_9EURO</name>
<evidence type="ECO:0000313" key="3">
    <source>
        <dbReference type="Proteomes" id="UP000184356"/>
    </source>
</evidence>
<feature type="region of interest" description="Disordered" evidence="1">
    <location>
        <begin position="460"/>
        <end position="498"/>
    </location>
</feature>
<dbReference type="EMBL" id="KV878582">
    <property type="protein sequence ID" value="OJJ63284.1"/>
    <property type="molecule type" value="Genomic_DNA"/>
</dbReference>
<evidence type="ECO:0000313" key="2">
    <source>
        <dbReference type="EMBL" id="OJJ63284.1"/>
    </source>
</evidence>
<gene>
    <name evidence="2" type="ORF">ASPSYDRAFT_37814</name>
</gene>
<feature type="compositionally biased region" description="Basic and acidic residues" evidence="1">
    <location>
        <begin position="460"/>
        <end position="472"/>
    </location>
</feature>
<proteinExistence type="predicted"/>
<dbReference type="RefSeq" id="XP_040707090.1">
    <property type="nucleotide sequence ID" value="XM_040845574.1"/>
</dbReference>
<keyword evidence="3" id="KW-1185">Reference proteome</keyword>
<dbReference type="Proteomes" id="UP000184356">
    <property type="component" value="Unassembled WGS sequence"/>
</dbReference>
<evidence type="ECO:0000256" key="1">
    <source>
        <dbReference type="SAM" id="MobiDB-lite"/>
    </source>
</evidence>
<reference evidence="3" key="1">
    <citation type="journal article" date="2017" name="Genome Biol.">
        <title>Comparative genomics reveals high biological diversity and specific adaptations in the industrially and medically important fungal genus Aspergillus.</title>
        <authorList>
            <person name="de Vries R.P."/>
            <person name="Riley R."/>
            <person name="Wiebenga A."/>
            <person name="Aguilar-Osorio G."/>
            <person name="Amillis S."/>
            <person name="Uchima C.A."/>
            <person name="Anderluh G."/>
            <person name="Asadollahi M."/>
            <person name="Askin M."/>
            <person name="Barry K."/>
            <person name="Battaglia E."/>
            <person name="Bayram O."/>
            <person name="Benocci T."/>
            <person name="Braus-Stromeyer S.A."/>
            <person name="Caldana C."/>
            <person name="Canovas D."/>
            <person name="Cerqueira G.C."/>
            <person name="Chen F."/>
            <person name="Chen W."/>
            <person name="Choi C."/>
            <person name="Clum A."/>
            <person name="Dos Santos R.A."/>
            <person name="Damasio A.R."/>
            <person name="Diallinas G."/>
            <person name="Emri T."/>
            <person name="Fekete E."/>
            <person name="Flipphi M."/>
            <person name="Freyberg S."/>
            <person name="Gallo A."/>
            <person name="Gournas C."/>
            <person name="Habgood R."/>
            <person name="Hainaut M."/>
            <person name="Harispe M.L."/>
            <person name="Henrissat B."/>
            <person name="Hilden K.S."/>
            <person name="Hope R."/>
            <person name="Hossain A."/>
            <person name="Karabika E."/>
            <person name="Karaffa L."/>
            <person name="Karanyi Z."/>
            <person name="Krasevec N."/>
            <person name="Kuo A."/>
            <person name="Kusch H."/>
            <person name="LaButti K."/>
            <person name="Lagendijk E.L."/>
            <person name="Lapidus A."/>
            <person name="Levasseur A."/>
            <person name="Lindquist E."/>
            <person name="Lipzen A."/>
            <person name="Logrieco A.F."/>
            <person name="MacCabe A."/>
            <person name="Maekelae M.R."/>
            <person name="Malavazi I."/>
            <person name="Melin P."/>
            <person name="Meyer V."/>
            <person name="Mielnichuk N."/>
            <person name="Miskei M."/>
            <person name="Molnar A.P."/>
            <person name="Mule G."/>
            <person name="Ngan C.Y."/>
            <person name="Orejas M."/>
            <person name="Orosz E."/>
            <person name="Ouedraogo J.P."/>
            <person name="Overkamp K.M."/>
            <person name="Park H.-S."/>
            <person name="Perrone G."/>
            <person name="Piumi F."/>
            <person name="Punt P.J."/>
            <person name="Ram A.F."/>
            <person name="Ramon A."/>
            <person name="Rauscher S."/>
            <person name="Record E."/>
            <person name="Riano-Pachon D.M."/>
            <person name="Robert V."/>
            <person name="Roehrig J."/>
            <person name="Ruller R."/>
            <person name="Salamov A."/>
            <person name="Salih N.S."/>
            <person name="Samson R.A."/>
            <person name="Sandor E."/>
            <person name="Sanguinetti M."/>
            <person name="Schuetze T."/>
            <person name="Sepcic K."/>
            <person name="Shelest E."/>
            <person name="Sherlock G."/>
            <person name="Sophianopoulou V."/>
            <person name="Squina F.M."/>
            <person name="Sun H."/>
            <person name="Susca A."/>
            <person name="Todd R.B."/>
            <person name="Tsang A."/>
            <person name="Unkles S.E."/>
            <person name="van de Wiele N."/>
            <person name="van Rossen-Uffink D."/>
            <person name="Oliveira J.V."/>
            <person name="Vesth T.C."/>
            <person name="Visser J."/>
            <person name="Yu J.-H."/>
            <person name="Zhou M."/>
            <person name="Andersen M.R."/>
            <person name="Archer D.B."/>
            <person name="Baker S.E."/>
            <person name="Benoit I."/>
            <person name="Brakhage A.A."/>
            <person name="Braus G.H."/>
            <person name="Fischer R."/>
            <person name="Frisvad J.C."/>
            <person name="Goldman G.H."/>
            <person name="Houbraken J."/>
            <person name="Oakley B."/>
            <person name="Pocsi I."/>
            <person name="Scazzocchio C."/>
            <person name="Seiboth B."/>
            <person name="vanKuyk P.A."/>
            <person name="Wortman J."/>
            <person name="Dyer P.S."/>
            <person name="Grigoriev I.V."/>
        </authorList>
    </citation>
    <scope>NUCLEOTIDE SEQUENCE [LARGE SCALE GENOMIC DNA]</scope>
    <source>
        <strain evidence="3">CBS 593.65</strain>
    </source>
</reference>
<accession>A0A1L9TV28</accession>
<organism evidence="2 3">
    <name type="scientific">Aspergillus sydowii CBS 593.65</name>
    <dbReference type="NCBI Taxonomy" id="1036612"/>
    <lineage>
        <taxon>Eukaryota</taxon>
        <taxon>Fungi</taxon>
        <taxon>Dikarya</taxon>
        <taxon>Ascomycota</taxon>
        <taxon>Pezizomycotina</taxon>
        <taxon>Eurotiomycetes</taxon>
        <taxon>Eurotiomycetidae</taxon>
        <taxon>Eurotiales</taxon>
        <taxon>Aspergillaceae</taxon>
        <taxon>Aspergillus</taxon>
        <taxon>Aspergillus subgen. Nidulantes</taxon>
    </lineage>
</organism>
<sequence>MPYKIEGSVPGEAAAAARADSVTSVFKMKRTREDLRLARRLLDRNVLTLYKEDEERALTSEDTLQYAHETMNDMADVTEPGVLNCIEEAEDIQYGKVTEQDEEMPMFAIDSSMIEDDNCKPLEHENKDRRRSDPPAYVVSHPWHIVDYHLYLCSAEKGQTLEVRRDSMYLFDGADCRPFPYGEFAEDRALISQCSPGNQPQLLFGILPIADRLHFADRNPSFDGRHYVLGFDYDCKTLYARRFDWFPHDLSDIWCVWDNGSNIYTATVPDLIHIMDTSLAKGEMHVGMGVLSSSPNCLALESDDDPGLEIIIATLWCQWLLDFSGVLFKENAVSLPGFQARLGSYVAQGRLILQRASYRAWFAVRDGHSKEQYKCRTTVNQYTNDLYTFEKSEQDGSLKGQSWEAPGLETCNQIRDNERNQRKRRVEQRLEELFVVPGTEVVQSQETVLQDILAKTQRRSIDLKATSRDEAPRTPSPKTRQDSPAPSERCFSPGSPEIVTPATEPCDEFEVTGCHHLPFSMLLEQALELVHANPEIDTFANSSKFRDWLWELGIRIQRPALGGDSHRWMFNMDLVQDSPASHFPPSLLTE</sequence>
<dbReference type="VEuPathDB" id="FungiDB:ASPSYDRAFT_37814"/>